<dbReference type="Proteomes" id="UP000028863">
    <property type="component" value="Unassembled WGS sequence"/>
</dbReference>
<dbReference type="eggNOG" id="ENOG5033K67">
    <property type="taxonomic scope" value="Bacteria"/>
</dbReference>
<dbReference type="AlphaFoldDB" id="W9BD25"/>
<evidence type="ECO:0000313" key="3">
    <source>
        <dbReference type="Proteomes" id="UP000028863"/>
    </source>
</evidence>
<name>W9BD25_9BACI</name>
<dbReference type="Pfam" id="PF20720">
    <property type="entry name" value="nSTAND3"/>
    <property type="match status" value="1"/>
</dbReference>
<dbReference type="SUPFAM" id="SSF52467">
    <property type="entry name" value="DHS-like NAD/FAD-binding domain"/>
    <property type="match status" value="1"/>
</dbReference>
<organism evidence="2 3">
    <name type="scientific">Oceanobacillus picturae</name>
    <dbReference type="NCBI Taxonomy" id="171693"/>
    <lineage>
        <taxon>Bacteria</taxon>
        <taxon>Bacillati</taxon>
        <taxon>Bacillota</taxon>
        <taxon>Bacilli</taxon>
        <taxon>Bacillales</taxon>
        <taxon>Bacillaceae</taxon>
        <taxon>Oceanobacillus</taxon>
    </lineage>
</organism>
<comment type="caution">
    <text evidence="2">The sequence shown here is derived from an EMBL/GenBank/DDBJ whole genome shotgun (WGS) entry which is preliminary data.</text>
</comment>
<dbReference type="InterPro" id="IPR027417">
    <property type="entry name" value="P-loop_NTPase"/>
</dbReference>
<dbReference type="EMBL" id="CCAX010000002">
    <property type="protein sequence ID" value="CDO04205.1"/>
    <property type="molecule type" value="Genomic_DNA"/>
</dbReference>
<reference evidence="2" key="2">
    <citation type="submission" date="2014-03" db="EMBL/GenBank/DDBJ databases">
        <authorList>
            <person name="Urmite Genomes"/>
        </authorList>
    </citation>
    <scope>NUCLEOTIDE SEQUENCE</scope>
    <source>
        <strain evidence="2">S1</strain>
    </source>
</reference>
<accession>W9BD25</accession>
<protein>
    <recommendedName>
        <fullName evidence="1">Novel STAND NTPase 3 domain-containing protein</fullName>
    </recommendedName>
</protein>
<dbReference type="RefSeq" id="WP_036577240.1">
    <property type="nucleotide sequence ID" value="NZ_CABLBW010000002.1"/>
</dbReference>
<keyword evidence="3" id="KW-1185">Reference proteome</keyword>
<dbReference type="SUPFAM" id="SSF52540">
    <property type="entry name" value="P-loop containing nucleoside triphosphate hydrolases"/>
    <property type="match status" value="1"/>
</dbReference>
<sequence>MKNEMSDLIASLKVYNGVLIMGAGASLKAGMPLYAQFPMLMWRIVDNHPEIKEDFGAHTDLRARDIIGNDTDMLMETFKYISKYPAAIKSFKEQFKQLTSKHHERVSEVHENICRLIHSGYIKLVISLNWDDLLELSWTKLYGTEINGEFTHLIKPHGDVKDLSTEWILPHQTGHVSQKNHQQINDVLGDEIYNYLILGYSESDQTIVDELINPQENQHLFFRISPGNQIDLEASEATQNLVDNLITEKSNIWKRVDYTSQNGMERALLGYRLLASDVESSARLPQINIALKRLEQTNYTLVQAEPGCGKSITAYQIGYDFQKKNWEVFQLIHPIDEKNISKLFPPTNYQTIYIIDDAQQFSMSFIERLITSSSEKRKIIINRTRIEDKFARESVTISKTDSVLAIKEHYLRHSEILTPILNKYHDNITIGNYYFDISFDRLVENAAKEDTPWLFNYNLSGGWKRLKEKFSIIKEHNRSDHILALIAIKQILQLDKAVDYNWLYRSITSFIDSDFDLDSELHFLETEDCIIRDGEDVRTIHLQLASEIVRLYYTSGNREEREYIVKFIQDDSLNSLPNPQGILWFSDLTSPSHYDINFPLYSNEFSKKLVTCCLNEITPEGKRDALLLLDKIDRYNKEFGYKYLLNEERQKLISMVENVNLTTLYASGRMFNNMYNHDKLAQKKFISELNLSHFFELVPTLTINDCFPLSHFIDRLLLNMDEEWRIDFISKLPIVYLKRMVKSSNNEEIWATSDLCTTICVGNINLVEEFLPLIFDKITNAFHVSVSKTLEQIDNNFFYVFFGRTLFERRDLNEIEQQWLQQFASKINYDDIVRAFNQSKPKEWRSLMELLEDLEKVDADNVETTINEINLEHIETQLKGLWGTQREDLLLLKFLSYYRPKEIDDLLFNHRAEFNRLNAPYVTVSERSVIEFITSGKEVRLFSENSSDILFGAEAITYYGEKNKELVCTILDHNKERIADIFLLIEPINWESAGVFFTAIAEVYPQFIKELSDEVDLEKVVETNRIYFSEKRLTRVNYKGNRSFDNVNGFKEILHLVIDHSDRVDLISELQRLLDLINAAEHNLPKKYTTLSIEI</sequence>
<feature type="domain" description="Novel STAND NTPase 3" evidence="1">
    <location>
        <begin position="287"/>
        <end position="358"/>
    </location>
</feature>
<evidence type="ECO:0000313" key="2">
    <source>
        <dbReference type="EMBL" id="CDO04205.1"/>
    </source>
</evidence>
<dbReference type="InterPro" id="IPR049050">
    <property type="entry name" value="nSTAND3"/>
</dbReference>
<gene>
    <name evidence="2" type="ORF">BN988_02755</name>
</gene>
<proteinExistence type="predicted"/>
<dbReference type="InterPro" id="IPR029035">
    <property type="entry name" value="DHS-like_NAD/FAD-binding_dom"/>
</dbReference>
<reference evidence="2" key="1">
    <citation type="submission" date="2014-03" db="EMBL/GenBank/DDBJ databases">
        <title>Draft genome sequencing of Oceanobacillus picturae strain S1 isolated from human gut.</title>
        <authorList>
            <person name="Croce O."/>
            <person name="Lagier J.C."/>
            <person name="Raoult D."/>
        </authorList>
    </citation>
    <scope>NUCLEOTIDE SEQUENCE [LARGE SCALE GENOMIC DNA]</scope>
    <source>
        <strain evidence="2">S1</strain>
    </source>
</reference>
<evidence type="ECO:0000259" key="1">
    <source>
        <dbReference type="Pfam" id="PF20720"/>
    </source>
</evidence>